<organism evidence="2 3">
    <name type="scientific">Taibaiella lutea</name>
    <dbReference type="NCBI Taxonomy" id="2608001"/>
    <lineage>
        <taxon>Bacteria</taxon>
        <taxon>Pseudomonadati</taxon>
        <taxon>Bacteroidota</taxon>
        <taxon>Chitinophagia</taxon>
        <taxon>Chitinophagales</taxon>
        <taxon>Chitinophagaceae</taxon>
        <taxon>Taibaiella</taxon>
    </lineage>
</organism>
<evidence type="ECO:0000259" key="1">
    <source>
        <dbReference type="Pfam" id="PF13568"/>
    </source>
</evidence>
<keyword evidence="3" id="KW-1185">Reference proteome</keyword>
<dbReference type="InterPro" id="IPR025665">
    <property type="entry name" value="Beta-barrel_OMP_2"/>
</dbReference>
<dbReference type="RefSeq" id="WP_150032657.1">
    <property type="nucleotide sequence ID" value="NZ_VWSH01000002.1"/>
</dbReference>
<reference evidence="2 3" key="1">
    <citation type="submission" date="2019-09" db="EMBL/GenBank/DDBJ databases">
        <title>Genome sequence and assembly of Taibaiella sp.</title>
        <authorList>
            <person name="Chhetri G."/>
        </authorList>
    </citation>
    <scope>NUCLEOTIDE SEQUENCE [LARGE SCALE GENOMIC DNA]</scope>
    <source>
        <strain evidence="2 3">KVB11</strain>
    </source>
</reference>
<accession>A0A5M6CIF3</accession>
<protein>
    <submittedName>
        <fullName evidence="2">PorT family protein</fullName>
    </submittedName>
</protein>
<feature type="domain" description="Outer membrane protein beta-barrel" evidence="1">
    <location>
        <begin position="20"/>
        <end position="218"/>
    </location>
</feature>
<dbReference type="Proteomes" id="UP000323632">
    <property type="component" value="Unassembled WGS sequence"/>
</dbReference>
<dbReference type="AlphaFoldDB" id="A0A5M6CIF3"/>
<evidence type="ECO:0000313" key="2">
    <source>
        <dbReference type="EMBL" id="KAA5534978.1"/>
    </source>
</evidence>
<gene>
    <name evidence="2" type="ORF">F0919_10295</name>
</gene>
<comment type="caution">
    <text evidence="2">The sequence shown here is derived from an EMBL/GenBank/DDBJ whole genome shotgun (WGS) entry which is preliminary data.</text>
</comment>
<dbReference type="EMBL" id="VWSH01000002">
    <property type="protein sequence ID" value="KAA5534978.1"/>
    <property type="molecule type" value="Genomic_DNA"/>
</dbReference>
<proteinExistence type="predicted"/>
<dbReference type="Pfam" id="PF13568">
    <property type="entry name" value="OMP_b-brl_2"/>
    <property type="match status" value="1"/>
</dbReference>
<name>A0A5M6CIF3_9BACT</name>
<evidence type="ECO:0000313" key="3">
    <source>
        <dbReference type="Proteomes" id="UP000323632"/>
    </source>
</evidence>
<sequence length="246" mass="27531">MKVLLRIVTGFLLLTIIFIQPSRAQVRIGPEAGVNFGMQSQNIKAGSSTENRNSTLKVGAIAGVNADIKILSNLYVQTGFFYVYDNVKFKNEVDFIPLSFGNPKQEINDDIHAFRIPLYIMYKSGFDGFGRFITGIGPYIGYSFIANRSISTPILIYDNNGTAVSYYNNKVNYELELGNNPLKDEMRKWDYGVNACIGYESNVGMFFRGYFNYGLQNLTPGGSSDYKLKNWGAGVTIGFNIGKDNW</sequence>